<feature type="chain" id="PRO_5025340149" evidence="1">
    <location>
        <begin position="18"/>
        <end position="173"/>
    </location>
</feature>
<evidence type="ECO:0000313" key="3">
    <source>
        <dbReference type="Proteomes" id="UP000480178"/>
    </source>
</evidence>
<dbReference type="RefSeq" id="WP_162442579.1">
    <property type="nucleotide sequence ID" value="NZ_CP048222.1"/>
</dbReference>
<dbReference type="AlphaFoldDB" id="A0A6C0GEW4"/>
<dbReference type="EMBL" id="CP048222">
    <property type="protein sequence ID" value="QHT66525.1"/>
    <property type="molecule type" value="Genomic_DNA"/>
</dbReference>
<organism evidence="2 3">
    <name type="scientific">Rhodocytophaga rosea</name>
    <dbReference type="NCBI Taxonomy" id="2704465"/>
    <lineage>
        <taxon>Bacteria</taxon>
        <taxon>Pseudomonadati</taxon>
        <taxon>Bacteroidota</taxon>
        <taxon>Cytophagia</taxon>
        <taxon>Cytophagales</taxon>
        <taxon>Rhodocytophagaceae</taxon>
        <taxon>Rhodocytophaga</taxon>
    </lineage>
</organism>
<proteinExistence type="predicted"/>
<accession>A0A6C0GEW4</accession>
<dbReference type="Proteomes" id="UP000480178">
    <property type="component" value="Chromosome"/>
</dbReference>
<evidence type="ECO:0000313" key="2">
    <source>
        <dbReference type="EMBL" id="QHT66525.1"/>
    </source>
</evidence>
<gene>
    <name evidence="2" type="ORF">GXP67_07570</name>
</gene>
<evidence type="ECO:0000256" key="1">
    <source>
        <dbReference type="SAM" id="SignalP"/>
    </source>
</evidence>
<name>A0A6C0GEW4_9BACT</name>
<protein>
    <submittedName>
        <fullName evidence="2">Uncharacterized protein</fullName>
    </submittedName>
</protein>
<reference evidence="2 3" key="1">
    <citation type="submission" date="2020-01" db="EMBL/GenBank/DDBJ databases">
        <authorList>
            <person name="Kim M.K."/>
        </authorList>
    </citation>
    <scope>NUCLEOTIDE SEQUENCE [LARGE SCALE GENOMIC DNA]</scope>
    <source>
        <strain evidence="2 3">172606-1</strain>
    </source>
</reference>
<sequence length="173" mass="19609">MNILTLLVLILFSALTAGDNPSTDMNTIRQEYIEAVNSDNKTDELLKKLSKTAGTEPLLIAYKGATEALKAKHAFNPYTKLSYLKKSNESLQQAIQLRPQDVEIRFLRFSIQHYLPAFLRSDKELQEDKSVIIEHLKDEGLEKPLRQSIGKFMLESGRCTAQEVKQVKIALES</sequence>
<keyword evidence="1" id="KW-0732">Signal</keyword>
<keyword evidence="3" id="KW-1185">Reference proteome</keyword>
<dbReference type="KEGG" id="rhoz:GXP67_07570"/>
<feature type="signal peptide" evidence="1">
    <location>
        <begin position="1"/>
        <end position="17"/>
    </location>
</feature>